<organism evidence="3 4">
    <name type="scientific">Steccherinum ochraceum</name>
    <dbReference type="NCBI Taxonomy" id="92696"/>
    <lineage>
        <taxon>Eukaryota</taxon>
        <taxon>Fungi</taxon>
        <taxon>Dikarya</taxon>
        <taxon>Basidiomycota</taxon>
        <taxon>Agaricomycotina</taxon>
        <taxon>Agaricomycetes</taxon>
        <taxon>Polyporales</taxon>
        <taxon>Steccherinaceae</taxon>
        <taxon>Steccherinum</taxon>
    </lineage>
</organism>
<dbReference type="GO" id="GO:0071966">
    <property type="term" value="P:fungal-type cell wall polysaccharide metabolic process"/>
    <property type="evidence" value="ECO:0007669"/>
    <property type="project" value="TreeGrafter"/>
</dbReference>
<dbReference type="Pfam" id="PF11790">
    <property type="entry name" value="Glyco_hydro_cc"/>
    <property type="match status" value="1"/>
</dbReference>
<feature type="domain" description="Asl1-like glycosyl hydrolase catalytic" evidence="2">
    <location>
        <begin position="26"/>
        <end position="248"/>
    </location>
</feature>
<evidence type="ECO:0000259" key="2">
    <source>
        <dbReference type="Pfam" id="PF11790"/>
    </source>
</evidence>
<feature type="compositionally biased region" description="Pro residues" evidence="1">
    <location>
        <begin position="1"/>
        <end position="13"/>
    </location>
</feature>
<dbReference type="AlphaFoldDB" id="A0A4R0RAD1"/>
<dbReference type="InterPro" id="IPR053183">
    <property type="entry name" value="ASL1"/>
</dbReference>
<comment type="caution">
    <text evidence="3">The sequence shown here is derived from an EMBL/GenBank/DDBJ whole genome shotgun (WGS) entry which is preliminary data.</text>
</comment>
<dbReference type="Proteomes" id="UP000292702">
    <property type="component" value="Unassembled WGS sequence"/>
</dbReference>
<reference evidence="3 4" key="1">
    <citation type="submission" date="2018-11" db="EMBL/GenBank/DDBJ databases">
        <title>Genome assembly of Steccherinum ochraceum LE-BIN_3174, the white-rot fungus of the Steccherinaceae family (The Residual Polyporoid clade, Polyporales, Basidiomycota).</title>
        <authorList>
            <person name="Fedorova T.V."/>
            <person name="Glazunova O.A."/>
            <person name="Landesman E.O."/>
            <person name="Moiseenko K.V."/>
            <person name="Psurtseva N.V."/>
            <person name="Savinova O.S."/>
            <person name="Shakhova N.V."/>
            <person name="Tyazhelova T.V."/>
            <person name="Vasina D.V."/>
        </authorList>
    </citation>
    <scope>NUCLEOTIDE SEQUENCE [LARGE SCALE GENOMIC DNA]</scope>
    <source>
        <strain evidence="3 4">LE-BIN_3174</strain>
    </source>
</reference>
<sequence>SAPPTSTPVPPNTLPTAPSDGGIKRGLSYNEAPFTKLFTSSQIGWAYNWGSQTGGDLPAGIDYFPMLWSNKPEHTGSWVDDATAAIAAGASHLLGFNEPDLGSQANMSPQEAADAWKTYIEPFAGKAKLVSPAITNGGAPMGTAWLDDFLAACTECTIDAIAIHIYDSATNVGYFQNYITDVGTKYGKPVLVTEFGASGQPGQQQDFLTQMLPFLDGLASVSHYAYFMDGPGVLANADGTISDLGITYGTTN</sequence>
<feature type="region of interest" description="Disordered" evidence="1">
    <location>
        <begin position="1"/>
        <end position="25"/>
    </location>
</feature>
<dbReference type="InterPro" id="IPR017853">
    <property type="entry name" value="GH"/>
</dbReference>
<protein>
    <recommendedName>
        <fullName evidence="2">Asl1-like glycosyl hydrolase catalytic domain-containing protein</fullName>
    </recommendedName>
</protein>
<dbReference type="OrthoDB" id="5959761at2759"/>
<proteinExistence type="predicted"/>
<dbReference type="EMBL" id="RWJN01000583">
    <property type="protein sequence ID" value="TCD60528.1"/>
    <property type="molecule type" value="Genomic_DNA"/>
</dbReference>
<gene>
    <name evidence="3" type="ORF">EIP91_009936</name>
</gene>
<dbReference type="Gene3D" id="3.20.20.80">
    <property type="entry name" value="Glycosidases"/>
    <property type="match status" value="1"/>
</dbReference>
<name>A0A4R0RAD1_9APHY</name>
<dbReference type="PANTHER" id="PTHR34154:SF10">
    <property type="entry name" value="ASL1-LIKE GLYCOSYL HYDROLASE CATALYTIC DOMAIN-CONTAINING PROTEIN"/>
    <property type="match status" value="1"/>
</dbReference>
<evidence type="ECO:0000313" key="3">
    <source>
        <dbReference type="EMBL" id="TCD60528.1"/>
    </source>
</evidence>
<feature type="non-terminal residue" evidence="3">
    <location>
        <position position="1"/>
    </location>
</feature>
<dbReference type="InterPro" id="IPR024655">
    <property type="entry name" value="Asl1_glyco_hydro_catalytic"/>
</dbReference>
<dbReference type="SUPFAM" id="SSF51445">
    <property type="entry name" value="(Trans)glycosidases"/>
    <property type="match status" value="1"/>
</dbReference>
<accession>A0A4R0RAD1</accession>
<dbReference type="PANTHER" id="PTHR34154">
    <property type="entry name" value="ALKALI-SENSITIVE LINKAGE PROTEIN 1"/>
    <property type="match status" value="1"/>
</dbReference>
<dbReference type="GO" id="GO:0009277">
    <property type="term" value="C:fungal-type cell wall"/>
    <property type="evidence" value="ECO:0007669"/>
    <property type="project" value="TreeGrafter"/>
</dbReference>
<keyword evidence="4" id="KW-1185">Reference proteome</keyword>
<evidence type="ECO:0000313" key="4">
    <source>
        <dbReference type="Proteomes" id="UP000292702"/>
    </source>
</evidence>
<dbReference type="STRING" id="92696.A0A4R0RAD1"/>
<evidence type="ECO:0000256" key="1">
    <source>
        <dbReference type="SAM" id="MobiDB-lite"/>
    </source>
</evidence>